<keyword evidence="2" id="KW-0813">Transport</keyword>
<feature type="transmembrane region" description="Helical" evidence="7">
    <location>
        <begin position="272"/>
        <end position="293"/>
    </location>
</feature>
<dbReference type="InterPro" id="IPR050171">
    <property type="entry name" value="MFS_Transporters"/>
</dbReference>
<gene>
    <name evidence="9" type="ORF">ACFPGP_19120</name>
</gene>
<feature type="domain" description="Major facilitator superfamily (MFS) profile" evidence="8">
    <location>
        <begin position="24"/>
        <end position="420"/>
    </location>
</feature>
<keyword evidence="4 7" id="KW-0812">Transmembrane</keyword>
<protein>
    <submittedName>
        <fullName evidence="9">MFS transporter</fullName>
    </submittedName>
</protein>
<dbReference type="Gene3D" id="1.20.1250.20">
    <property type="entry name" value="MFS general substrate transporter like domains"/>
    <property type="match status" value="2"/>
</dbReference>
<dbReference type="PROSITE" id="PS50850">
    <property type="entry name" value="MFS"/>
    <property type="match status" value="1"/>
</dbReference>
<sequence>MTDPLTESVQPEPGPVAFRDLDPRVHRIFVGFAFSALGSGLTMPFLFVYLAEVRDFPTSTVGLVFAWMGLLGFVTAPIGGTLIDKVGPRPVMIFGLLVEAAAAATLGHIETVTQGVVIASLIVVGTVGLYPASTAMLTRLVPPSTRERVYGINFMLMNAGIGLGGAISALIIDVDSVESFQRLYYLDGLSFLVYVAVLVSLPKGTGALPVPDEGPLEEQVDQPSWRVVLADRTLLRVAAISVLVITFGYAQMETGVAAYATQVADVPAKALGWAWTANTVAIVLGQLLTLKFIQGRRRSAMLALCAATWAVSWLVIASCNVVDGWVAIASVVLGLAIFGWGETLWAPVAPAIVNDLAREDARGRYNALQGMVWTVASIIGPASAGLLIGHGLTTVWVGCVVGGTALAGVLFLDLRRHLTPQQDGLAAAPAAVA</sequence>
<feature type="transmembrane region" description="Helical" evidence="7">
    <location>
        <begin position="183"/>
        <end position="201"/>
    </location>
</feature>
<dbReference type="PANTHER" id="PTHR23517">
    <property type="entry name" value="RESISTANCE PROTEIN MDTM, PUTATIVE-RELATED-RELATED"/>
    <property type="match status" value="1"/>
</dbReference>
<feature type="transmembrane region" description="Helical" evidence="7">
    <location>
        <begin position="28"/>
        <end position="51"/>
    </location>
</feature>
<dbReference type="EMBL" id="JBHSKD010000027">
    <property type="protein sequence ID" value="MFC5178801.1"/>
    <property type="molecule type" value="Genomic_DNA"/>
</dbReference>
<dbReference type="InterPro" id="IPR020846">
    <property type="entry name" value="MFS_dom"/>
</dbReference>
<feature type="transmembrane region" description="Helical" evidence="7">
    <location>
        <begin position="115"/>
        <end position="137"/>
    </location>
</feature>
<evidence type="ECO:0000256" key="4">
    <source>
        <dbReference type="ARBA" id="ARBA00022692"/>
    </source>
</evidence>
<keyword evidence="3" id="KW-1003">Cell membrane</keyword>
<feature type="transmembrane region" description="Helical" evidence="7">
    <location>
        <begin position="367"/>
        <end position="388"/>
    </location>
</feature>
<dbReference type="Proteomes" id="UP001596087">
    <property type="component" value="Unassembled WGS sequence"/>
</dbReference>
<feature type="transmembrane region" description="Helical" evidence="7">
    <location>
        <begin position="149"/>
        <end position="171"/>
    </location>
</feature>
<evidence type="ECO:0000256" key="2">
    <source>
        <dbReference type="ARBA" id="ARBA00022448"/>
    </source>
</evidence>
<accession>A0ABW0BND3</accession>
<keyword evidence="6 7" id="KW-0472">Membrane</keyword>
<feature type="transmembrane region" description="Helical" evidence="7">
    <location>
        <begin position="324"/>
        <end position="346"/>
    </location>
</feature>
<comment type="caution">
    <text evidence="9">The sequence shown here is derived from an EMBL/GenBank/DDBJ whole genome shotgun (WGS) entry which is preliminary data.</text>
</comment>
<feature type="transmembrane region" description="Helical" evidence="7">
    <location>
        <begin position="90"/>
        <end position="109"/>
    </location>
</feature>
<evidence type="ECO:0000256" key="6">
    <source>
        <dbReference type="ARBA" id="ARBA00023136"/>
    </source>
</evidence>
<evidence type="ECO:0000256" key="3">
    <source>
        <dbReference type="ARBA" id="ARBA00022475"/>
    </source>
</evidence>
<keyword evidence="10" id="KW-1185">Reference proteome</keyword>
<dbReference type="Pfam" id="PF07690">
    <property type="entry name" value="MFS_1"/>
    <property type="match status" value="2"/>
</dbReference>
<comment type="subcellular location">
    <subcellularLocation>
        <location evidence="1">Cell membrane</location>
        <topology evidence="1">Multi-pass membrane protein</topology>
    </subcellularLocation>
</comment>
<evidence type="ECO:0000313" key="9">
    <source>
        <dbReference type="EMBL" id="MFC5178801.1"/>
    </source>
</evidence>
<feature type="transmembrane region" description="Helical" evidence="7">
    <location>
        <begin position="234"/>
        <end position="252"/>
    </location>
</feature>
<dbReference type="PANTHER" id="PTHR23517:SF2">
    <property type="entry name" value="MULTIDRUG RESISTANCE PROTEIN MDTH"/>
    <property type="match status" value="1"/>
</dbReference>
<evidence type="ECO:0000256" key="1">
    <source>
        <dbReference type="ARBA" id="ARBA00004651"/>
    </source>
</evidence>
<feature type="transmembrane region" description="Helical" evidence="7">
    <location>
        <begin position="300"/>
        <end position="318"/>
    </location>
</feature>
<feature type="transmembrane region" description="Helical" evidence="7">
    <location>
        <begin position="63"/>
        <end position="83"/>
    </location>
</feature>
<keyword evidence="5 7" id="KW-1133">Transmembrane helix</keyword>
<dbReference type="InterPro" id="IPR036259">
    <property type="entry name" value="MFS_trans_sf"/>
</dbReference>
<evidence type="ECO:0000259" key="8">
    <source>
        <dbReference type="PROSITE" id="PS50850"/>
    </source>
</evidence>
<dbReference type="RefSeq" id="WP_378592534.1">
    <property type="nucleotide sequence ID" value="NZ_JBHSKD010000027.1"/>
</dbReference>
<organism evidence="9 10">
    <name type="scientific">Nocardioides taihuensis</name>
    <dbReference type="NCBI Taxonomy" id="1835606"/>
    <lineage>
        <taxon>Bacteria</taxon>
        <taxon>Bacillati</taxon>
        <taxon>Actinomycetota</taxon>
        <taxon>Actinomycetes</taxon>
        <taxon>Propionibacteriales</taxon>
        <taxon>Nocardioidaceae</taxon>
        <taxon>Nocardioides</taxon>
    </lineage>
</organism>
<dbReference type="SUPFAM" id="SSF103473">
    <property type="entry name" value="MFS general substrate transporter"/>
    <property type="match status" value="1"/>
</dbReference>
<evidence type="ECO:0000256" key="7">
    <source>
        <dbReference type="SAM" id="Phobius"/>
    </source>
</evidence>
<reference evidence="10" key="1">
    <citation type="journal article" date="2019" name="Int. J. Syst. Evol. Microbiol.">
        <title>The Global Catalogue of Microorganisms (GCM) 10K type strain sequencing project: providing services to taxonomists for standard genome sequencing and annotation.</title>
        <authorList>
            <consortium name="The Broad Institute Genomics Platform"/>
            <consortium name="The Broad Institute Genome Sequencing Center for Infectious Disease"/>
            <person name="Wu L."/>
            <person name="Ma J."/>
        </authorList>
    </citation>
    <scope>NUCLEOTIDE SEQUENCE [LARGE SCALE GENOMIC DNA]</scope>
    <source>
        <strain evidence="10">DFY41</strain>
    </source>
</reference>
<feature type="transmembrane region" description="Helical" evidence="7">
    <location>
        <begin position="394"/>
        <end position="412"/>
    </location>
</feature>
<proteinExistence type="predicted"/>
<dbReference type="InterPro" id="IPR011701">
    <property type="entry name" value="MFS"/>
</dbReference>
<evidence type="ECO:0000313" key="10">
    <source>
        <dbReference type="Proteomes" id="UP001596087"/>
    </source>
</evidence>
<name>A0ABW0BND3_9ACTN</name>
<evidence type="ECO:0000256" key="5">
    <source>
        <dbReference type="ARBA" id="ARBA00022989"/>
    </source>
</evidence>